<keyword evidence="2" id="KW-1185">Reference proteome</keyword>
<accession>A0ABU7TZJ6</accession>
<evidence type="ECO:0000313" key="1">
    <source>
        <dbReference type="EMBL" id="MEE8657999.1"/>
    </source>
</evidence>
<dbReference type="Pfam" id="PF03243">
    <property type="entry name" value="MerB"/>
    <property type="match status" value="1"/>
</dbReference>
<sequence length="244" mass="27843">MRNRSTPRRIFSQSGEGLITNIAHLHESIIKTFILQQRPPTRRELSTHLRCDDVQVRTGLHALADDHGVVLHPGSDEIWIAHPFSAAPTTCVVTLGDRKWWGNCIWCALGVVHLIGGTGTIETRLSAIDAPVTVRIENGVLLDEDFVVHFPIKMKQAWENVVYTCSVQLLFRDAAQTDEWCAVRNIPRGDVRPIRQIWEFAKIWYGRHADADWKKWTVKEAIEIFARHHLDGPTWSLSEEAARF</sequence>
<dbReference type="SUPFAM" id="SSF160387">
    <property type="entry name" value="NosL/MerB-like"/>
    <property type="match status" value="1"/>
</dbReference>
<protein>
    <recommendedName>
        <fullName evidence="3">Alkylmercury lyase</fullName>
    </recommendedName>
</protein>
<gene>
    <name evidence="1" type="ORF">DOFOFD_03090</name>
</gene>
<dbReference type="InterPro" id="IPR004927">
    <property type="entry name" value="MerB"/>
</dbReference>
<proteinExistence type="predicted"/>
<evidence type="ECO:0008006" key="3">
    <source>
        <dbReference type="Google" id="ProtNLM"/>
    </source>
</evidence>
<organism evidence="1 2">
    <name type="scientific">Sorlinia euscelidii</name>
    <dbReference type="NCBI Taxonomy" id="3081148"/>
    <lineage>
        <taxon>Bacteria</taxon>
        <taxon>Pseudomonadati</taxon>
        <taxon>Pseudomonadota</taxon>
        <taxon>Alphaproteobacteria</taxon>
        <taxon>Acetobacterales</taxon>
        <taxon>Acetobacteraceae</taxon>
        <taxon>Sorlinia</taxon>
    </lineage>
</organism>
<dbReference type="EMBL" id="JAWJZY010000001">
    <property type="protein sequence ID" value="MEE8657999.1"/>
    <property type="molecule type" value="Genomic_DNA"/>
</dbReference>
<comment type="caution">
    <text evidence="1">The sequence shown here is derived from an EMBL/GenBank/DDBJ whole genome shotgun (WGS) entry which is preliminary data.</text>
</comment>
<dbReference type="Proteomes" id="UP001312908">
    <property type="component" value="Unassembled WGS sequence"/>
</dbReference>
<reference evidence="1 2" key="1">
    <citation type="submission" date="2023-10" db="EMBL/GenBank/DDBJ databases">
        <title>Sorlinia euscelidii gen. nov., sp. nov., an acetic acid bacteria isolated from the gut of Euscelidius variegatus emitter.</title>
        <authorList>
            <person name="Michoud G."/>
            <person name="Marasco R."/>
            <person name="Seferji K."/>
            <person name="Gonella E."/>
            <person name="Garuglieri E."/>
            <person name="Alma A."/>
            <person name="Mapelli F."/>
            <person name="Borin S."/>
            <person name="Daffonchio D."/>
            <person name="Crotti E."/>
        </authorList>
    </citation>
    <scope>NUCLEOTIDE SEQUENCE [LARGE SCALE GENOMIC DNA]</scope>
    <source>
        <strain evidence="1 2">EV16P</strain>
    </source>
</reference>
<dbReference type="InterPro" id="IPR053717">
    <property type="entry name" value="MerB_lyase_sf"/>
</dbReference>
<name>A0ABU7TZJ6_9PROT</name>
<dbReference type="Gene3D" id="3.30.450.410">
    <property type="match status" value="1"/>
</dbReference>
<evidence type="ECO:0000313" key="2">
    <source>
        <dbReference type="Proteomes" id="UP001312908"/>
    </source>
</evidence>